<reference evidence="1 2" key="1">
    <citation type="journal article" date="2021" name="Commun. Biol.">
        <title>The genome of Shorea leprosula (Dipterocarpaceae) highlights the ecological relevance of drought in aseasonal tropical rainforests.</title>
        <authorList>
            <person name="Ng K.K.S."/>
            <person name="Kobayashi M.J."/>
            <person name="Fawcett J.A."/>
            <person name="Hatakeyama M."/>
            <person name="Paape T."/>
            <person name="Ng C.H."/>
            <person name="Ang C.C."/>
            <person name="Tnah L.H."/>
            <person name="Lee C.T."/>
            <person name="Nishiyama T."/>
            <person name="Sese J."/>
            <person name="O'Brien M.J."/>
            <person name="Copetti D."/>
            <person name="Mohd Noor M.I."/>
            <person name="Ong R.C."/>
            <person name="Putra M."/>
            <person name="Sireger I.Z."/>
            <person name="Indrioko S."/>
            <person name="Kosugi Y."/>
            <person name="Izuno A."/>
            <person name="Isagi Y."/>
            <person name="Lee S.L."/>
            <person name="Shimizu K.K."/>
        </authorList>
    </citation>
    <scope>NUCLEOTIDE SEQUENCE [LARGE SCALE GENOMIC DNA]</scope>
    <source>
        <strain evidence="1">214</strain>
    </source>
</reference>
<dbReference type="AlphaFoldDB" id="A0AAV5JCK5"/>
<dbReference type="Proteomes" id="UP001054252">
    <property type="component" value="Unassembled WGS sequence"/>
</dbReference>
<evidence type="ECO:0000313" key="1">
    <source>
        <dbReference type="EMBL" id="GKV11292.1"/>
    </source>
</evidence>
<accession>A0AAV5JCK5</accession>
<proteinExistence type="predicted"/>
<protein>
    <submittedName>
        <fullName evidence="1">Uncharacterized protein</fullName>
    </submittedName>
</protein>
<gene>
    <name evidence="1" type="ORF">SLEP1_g22557</name>
</gene>
<dbReference type="EMBL" id="BPVZ01000034">
    <property type="protein sequence ID" value="GKV11292.1"/>
    <property type="molecule type" value="Genomic_DNA"/>
</dbReference>
<name>A0AAV5JCK5_9ROSI</name>
<evidence type="ECO:0000313" key="2">
    <source>
        <dbReference type="Proteomes" id="UP001054252"/>
    </source>
</evidence>
<keyword evidence="2" id="KW-1185">Reference proteome</keyword>
<organism evidence="1 2">
    <name type="scientific">Rubroshorea leprosula</name>
    <dbReference type="NCBI Taxonomy" id="152421"/>
    <lineage>
        <taxon>Eukaryota</taxon>
        <taxon>Viridiplantae</taxon>
        <taxon>Streptophyta</taxon>
        <taxon>Embryophyta</taxon>
        <taxon>Tracheophyta</taxon>
        <taxon>Spermatophyta</taxon>
        <taxon>Magnoliopsida</taxon>
        <taxon>eudicotyledons</taxon>
        <taxon>Gunneridae</taxon>
        <taxon>Pentapetalae</taxon>
        <taxon>rosids</taxon>
        <taxon>malvids</taxon>
        <taxon>Malvales</taxon>
        <taxon>Dipterocarpaceae</taxon>
        <taxon>Rubroshorea</taxon>
    </lineage>
</organism>
<sequence>MESTRNKNKSYQSHKRTIVGLRFEPITRRVGKEWHGFNDEHNKILNSYQRRISIQ</sequence>
<comment type="caution">
    <text evidence="1">The sequence shown here is derived from an EMBL/GenBank/DDBJ whole genome shotgun (WGS) entry which is preliminary data.</text>
</comment>